<dbReference type="Gene3D" id="1.20.58.60">
    <property type="match status" value="1"/>
</dbReference>
<accession>A0ABP9VIP5</accession>
<organism evidence="3 4">
    <name type="scientific">Deinococcus xinjiangensis</name>
    <dbReference type="NCBI Taxonomy" id="457454"/>
    <lineage>
        <taxon>Bacteria</taxon>
        <taxon>Thermotogati</taxon>
        <taxon>Deinococcota</taxon>
        <taxon>Deinococci</taxon>
        <taxon>Deinococcales</taxon>
        <taxon>Deinococcaceae</taxon>
        <taxon>Deinococcus</taxon>
    </lineage>
</organism>
<sequence length="1790" mass="197376">MTEPTQNLASAEVKPAPTVDQAVAQGGAYEVLRKRLTAQGAQLRTLAEELNARRLAEFGDSHMSLLGRLRIRTENNSLGRDLVQVGGANGDSLLLFGFNVFMGLKTQTRVEDVFGLYRLVEVGGSYDVQPVALGGTFLDDAAFVRDFGELYAYYKDARLLEVDVTGDKLLAAFQIGERSSDQRVFRWSLSSAGGVTYLDARGERDLVRPAPFDFEWTKAGRDLEVSGRFPHLNILDTLFVETNNGDLTVKIENNTETGRGIYSESVEDRTQSLDDARFEFARVGSLILLRVLPYREKTWRGLIYNTLTRRVVRNDAITQACVQLPEDHGLIFAGGYYLQNGDHKAFDATMQGMQFKRAVRSPNGEDVLYVFYEPESGVSALFVYNMIRRELQNPIFAHGYAQLPDGRMVLFQAEGQEATRVHPMQVWQTPFSSAEYDAARPPSTTFMGKLGNAELVRGLSSLFSLAREIDNGDVSARRYSFLTDQTRRLFDQYHWFSDAQTGGLSALLHEIAATGETVLDEFEKVESIRAQSERAMQEAVTEQRRLLGRLQPESWHSVQDFVDALNALTAQRGKLLSLRESRYIDVRAIDTMSGELQEAHAQIGAATGQFLATEQAFKPLTEQLGALEAQAGAAGNTAQLAEVLSGMGQLATDLDMLSALVAGLPVDDPEQRTRVLEALSGLYSRLNQARARAEGQRKQVGSAEAVAQFAAQFGLFGQAVTGALSRATTPENAEEGLARLLVQLEELEGQFGEHEEFLADILSKREELLDAFGAHKQTLLDDRQRRAQAVMDAASRILEGLSKRAQRLDTLDALNAFFAGDPLILKLRDLVGRLRDLKDTVRADDLEARLKATRDQAVRILRDRTDLFEEGGNVIKLGPRHRFSVNTQPLDLTLLPRGDHLALHLSGTDFMQPLDNSVLNELRAFWPITLESESPELSRAEYLAGEVLHAAQEGRDGLDMAALTKLLPHLDELSRRVQDFAAPRYKEGYEKGIHDHDAALILQGWLPMLEQAGPLIYPPAARAEALLYWAAHADRQSYWRGRLGSAWAMQQLFGQTLALEEAKRELGAEIAAGEGSSAAYLAAELAQPDSNFAFTRYAAELVQELERRLKAANIDLGQSLADLENDLAGQFALLLHWLSALSAAPEWADHARYAPEAAALRLLRDQLPHHIQDVTLQARVEGLLSEHPRIQGGSLTFAADDLSARLHTHRSVFIPAFLRYQAARQAVMAQEREGLRLEEFQARPLTSFVRNRLINDIYLPIIGDNLAGQIGTVGEEKRSDLMGLLMLISPPGYGKTTLMEYVAHRLGLVFMKINGPALGYGVRSLDPAQAPDATSRQELEKLNLALEMGNNVMLYIDDIQHTHPEFLQKFISLTDGTRRIEGVWQGKTKTYDLRGRKFAVVMAGNPYTESGAVFKIPDMLANRADIYNLGDVLGGVQDTFLLSYLENSLTSNPVLAGLATRDLSDLYVLLDRAAGKDISAVALSYPYSPAEVAEMTATLQKLMTVRDVLFRVNAQYIASAAQADQYRTEPPFKLQGSYRNMNKLAEKVALVMNDAELGQLIADHYQGEAQLLTGGAEENLLKLGELRGTLTPEQAARWAQIKADFLRTKAMGGDDTDTGKRMVAGLADIASGLQHLERRTREPATGPASGPADLAEALRSSLEPTLAQLVGELQALEAARANAETGKFEELSAALKTSLGLIAQMAAEREALAQAQPQTQQIQAQQAQAEALRATIAPLLAGMAATSQQQDRTNRAIEELTDTIRKRQPSQRHLNLSPEALGRPSKGEAE</sequence>
<dbReference type="InterPro" id="IPR027417">
    <property type="entry name" value="P-loop_NTPase"/>
</dbReference>
<dbReference type="InterPro" id="IPR020958">
    <property type="entry name" value="DUF3686"/>
</dbReference>
<feature type="domain" description="AAA+ ATPase" evidence="2">
    <location>
        <begin position="1281"/>
        <end position="1430"/>
    </location>
</feature>
<evidence type="ECO:0000313" key="3">
    <source>
        <dbReference type="EMBL" id="GAA5503572.1"/>
    </source>
</evidence>
<proteinExistence type="predicted"/>
<dbReference type="Gene3D" id="3.40.50.300">
    <property type="entry name" value="P-loop containing nucleotide triphosphate hydrolases"/>
    <property type="match status" value="1"/>
</dbReference>
<dbReference type="InterPro" id="IPR011704">
    <property type="entry name" value="ATPase_dyneun-rel_AAA"/>
</dbReference>
<evidence type="ECO:0000256" key="1">
    <source>
        <dbReference type="SAM" id="MobiDB-lite"/>
    </source>
</evidence>
<protein>
    <recommendedName>
        <fullName evidence="2">AAA+ ATPase domain-containing protein</fullName>
    </recommendedName>
</protein>
<evidence type="ECO:0000313" key="4">
    <source>
        <dbReference type="Proteomes" id="UP001458946"/>
    </source>
</evidence>
<dbReference type="Pfam" id="PF25472">
    <property type="entry name" value="DUF7902"/>
    <property type="match status" value="1"/>
</dbReference>
<dbReference type="InterPro" id="IPR003593">
    <property type="entry name" value="AAA+_ATPase"/>
</dbReference>
<dbReference type="InterPro" id="IPR057224">
    <property type="entry name" value="DUF7902"/>
</dbReference>
<evidence type="ECO:0000259" key="2">
    <source>
        <dbReference type="SMART" id="SM00382"/>
    </source>
</evidence>
<dbReference type="SUPFAM" id="SSF52540">
    <property type="entry name" value="P-loop containing nucleoside triphosphate hydrolases"/>
    <property type="match status" value="1"/>
</dbReference>
<gene>
    <name evidence="3" type="ORF">Dxin01_03331</name>
</gene>
<dbReference type="RefSeq" id="WP_353543545.1">
    <property type="nucleotide sequence ID" value="NZ_BAABRN010000055.1"/>
</dbReference>
<dbReference type="Proteomes" id="UP001458946">
    <property type="component" value="Unassembled WGS sequence"/>
</dbReference>
<dbReference type="Pfam" id="PF12458">
    <property type="entry name" value="DUF3686"/>
    <property type="match status" value="1"/>
</dbReference>
<reference evidence="3 4" key="1">
    <citation type="submission" date="2024-02" db="EMBL/GenBank/DDBJ databases">
        <title>Deinococcus xinjiangensis NBRC 107630.</title>
        <authorList>
            <person name="Ichikawa N."/>
            <person name="Katano-Makiyama Y."/>
            <person name="Hidaka K."/>
        </authorList>
    </citation>
    <scope>NUCLEOTIDE SEQUENCE [LARGE SCALE GENOMIC DNA]</scope>
    <source>
        <strain evidence="3 4">NBRC 107630</strain>
    </source>
</reference>
<dbReference type="EMBL" id="BAABRN010000055">
    <property type="protein sequence ID" value="GAA5503572.1"/>
    <property type="molecule type" value="Genomic_DNA"/>
</dbReference>
<dbReference type="SMART" id="SM00382">
    <property type="entry name" value="AAA"/>
    <property type="match status" value="1"/>
</dbReference>
<feature type="region of interest" description="Disordered" evidence="1">
    <location>
        <begin position="1762"/>
        <end position="1790"/>
    </location>
</feature>
<keyword evidence="4" id="KW-1185">Reference proteome</keyword>
<comment type="caution">
    <text evidence="3">The sequence shown here is derived from an EMBL/GenBank/DDBJ whole genome shotgun (WGS) entry which is preliminary data.</text>
</comment>
<dbReference type="Pfam" id="PF07728">
    <property type="entry name" value="AAA_5"/>
    <property type="match status" value="1"/>
</dbReference>
<name>A0ABP9VIP5_9DEIO</name>